<keyword evidence="2" id="KW-1185">Reference proteome</keyword>
<comment type="caution">
    <text evidence="1">The sequence shown here is derived from an EMBL/GenBank/DDBJ whole genome shotgun (WGS) entry which is preliminary data.</text>
</comment>
<name>A0A1R3G4E5_9ROSI</name>
<dbReference type="AlphaFoldDB" id="A0A1R3G4E5"/>
<dbReference type="EMBL" id="AWUE01023708">
    <property type="protein sequence ID" value="OMO52969.1"/>
    <property type="molecule type" value="Genomic_DNA"/>
</dbReference>
<proteinExistence type="predicted"/>
<accession>A0A1R3G4E5</accession>
<protein>
    <submittedName>
        <fullName evidence="1">Uncharacterized protein</fullName>
    </submittedName>
</protein>
<organism evidence="1 2">
    <name type="scientific">Corchorus olitorius</name>
    <dbReference type="NCBI Taxonomy" id="93759"/>
    <lineage>
        <taxon>Eukaryota</taxon>
        <taxon>Viridiplantae</taxon>
        <taxon>Streptophyta</taxon>
        <taxon>Embryophyta</taxon>
        <taxon>Tracheophyta</taxon>
        <taxon>Spermatophyta</taxon>
        <taxon>Magnoliopsida</taxon>
        <taxon>eudicotyledons</taxon>
        <taxon>Gunneridae</taxon>
        <taxon>Pentapetalae</taxon>
        <taxon>rosids</taxon>
        <taxon>malvids</taxon>
        <taxon>Malvales</taxon>
        <taxon>Malvaceae</taxon>
        <taxon>Grewioideae</taxon>
        <taxon>Apeibeae</taxon>
        <taxon>Corchorus</taxon>
    </lineage>
</organism>
<evidence type="ECO:0000313" key="1">
    <source>
        <dbReference type="EMBL" id="OMO52969.1"/>
    </source>
</evidence>
<reference evidence="2" key="1">
    <citation type="submission" date="2013-09" db="EMBL/GenBank/DDBJ databases">
        <title>Corchorus olitorius genome sequencing.</title>
        <authorList>
            <person name="Alam M."/>
            <person name="Haque M.S."/>
            <person name="Islam M.S."/>
            <person name="Emdad E.M."/>
            <person name="Islam M.M."/>
            <person name="Ahmed B."/>
            <person name="Halim A."/>
            <person name="Hossen Q.M.M."/>
            <person name="Hossain M.Z."/>
            <person name="Ahmed R."/>
            <person name="Khan M.M."/>
            <person name="Islam R."/>
            <person name="Rashid M.M."/>
            <person name="Khan S.A."/>
            <person name="Rahman M.S."/>
            <person name="Alam M."/>
            <person name="Yahiya A.S."/>
            <person name="Khan M.S."/>
            <person name="Azam M.S."/>
            <person name="Haque T."/>
            <person name="Lashkar M.Z.H."/>
            <person name="Akhand A.I."/>
            <person name="Morshed G."/>
            <person name="Roy S."/>
            <person name="Uddin K.S."/>
            <person name="Rabeya T."/>
            <person name="Hossain A.S."/>
            <person name="Chowdhury A."/>
            <person name="Snigdha A.R."/>
            <person name="Mortoza M.S."/>
            <person name="Matin S.A."/>
            <person name="Hoque S.M.E."/>
            <person name="Islam M.K."/>
            <person name="Roy D.K."/>
            <person name="Haider R."/>
            <person name="Moosa M.M."/>
            <person name="Elias S.M."/>
            <person name="Hasan A.M."/>
            <person name="Jahan S."/>
            <person name="Shafiuddin M."/>
            <person name="Mahmood N."/>
            <person name="Shommy N.S."/>
        </authorList>
    </citation>
    <scope>NUCLEOTIDE SEQUENCE [LARGE SCALE GENOMIC DNA]</scope>
    <source>
        <strain evidence="2">cv. O-4</strain>
    </source>
</reference>
<sequence>MVVGFRFRVETRKKKDIRDMGRRKKAFGEVWRRQMAPVSGIMVVHGGLVEKRKMKL</sequence>
<evidence type="ECO:0000313" key="2">
    <source>
        <dbReference type="Proteomes" id="UP000187203"/>
    </source>
</evidence>
<dbReference type="Proteomes" id="UP000187203">
    <property type="component" value="Unassembled WGS sequence"/>
</dbReference>
<gene>
    <name evidence="1" type="ORF">COLO4_36907</name>
</gene>